<name>A0A8J3F4D8_9BURK</name>
<dbReference type="Pfam" id="PF00149">
    <property type="entry name" value="Metallophos"/>
    <property type="match status" value="1"/>
</dbReference>
<dbReference type="Proteomes" id="UP000642180">
    <property type="component" value="Unassembled WGS sequence"/>
</dbReference>
<evidence type="ECO:0000313" key="3">
    <source>
        <dbReference type="Proteomes" id="UP000642180"/>
    </source>
</evidence>
<dbReference type="PANTHER" id="PTHR39323:SF1">
    <property type="entry name" value="BLR1149 PROTEIN"/>
    <property type="match status" value="1"/>
</dbReference>
<dbReference type="GO" id="GO:0004386">
    <property type="term" value="F:helicase activity"/>
    <property type="evidence" value="ECO:0007669"/>
    <property type="project" value="UniProtKB-KW"/>
</dbReference>
<comment type="caution">
    <text evidence="2">The sequence shown here is derived from an EMBL/GenBank/DDBJ whole genome shotgun (WGS) entry which is preliminary data.</text>
</comment>
<keyword evidence="2" id="KW-0067">ATP-binding</keyword>
<dbReference type="SUPFAM" id="SSF56300">
    <property type="entry name" value="Metallo-dependent phosphatases"/>
    <property type="match status" value="1"/>
</dbReference>
<dbReference type="InterPro" id="IPR026336">
    <property type="entry name" value="PdeM-like"/>
</dbReference>
<gene>
    <name evidence="2" type="ORF">GCM10008066_26710</name>
</gene>
<dbReference type="InterPro" id="IPR024173">
    <property type="entry name" value="Pesterase_MJ0037-like"/>
</dbReference>
<feature type="domain" description="Calcineurin-like phosphoesterase" evidence="1">
    <location>
        <begin position="17"/>
        <end position="105"/>
    </location>
</feature>
<dbReference type="InterPro" id="IPR004843">
    <property type="entry name" value="Calcineurin-like_PHP"/>
</dbReference>
<evidence type="ECO:0000313" key="2">
    <source>
        <dbReference type="EMBL" id="GGI20978.1"/>
    </source>
</evidence>
<protein>
    <submittedName>
        <fullName evidence="2">DEAD/DEAH box helicase</fullName>
    </submittedName>
</protein>
<dbReference type="NCBIfam" id="TIGR04123">
    <property type="entry name" value="P_estr_lig_assc"/>
    <property type="match status" value="1"/>
</dbReference>
<proteinExistence type="predicted"/>
<dbReference type="PIRSF" id="PIRSF000887">
    <property type="entry name" value="Pesterase_MJ0037"/>
    <property type="match status" value="1"/>
</dbReference>
<keyword evidence="3" id="KW-1185">Reference proteome</keyword>
<dbReference type="PANTHER" id="PTHR39323">
    <property type="entry name" value="BLR1149 PROTEIN"/>
    <property type="match status" value="1"/>
</dbReference>
<keyword evidence="2" id="KW-0547">Nucleotide-binding</keyword>
<sequence>MTLLPQRALWWPKHGMLILADIHFGKAAAFRAKGVPVPRGTTSENLQSLDKLIARYAPRTVLFLGDFLHAATSHAAATLAALRQWRSRHPELKLILVRGNHDLRAGDPPDDLEVDIVDEPLLIEGFAFCHHPQTLAGNYVIAGHLHPVFRVRSGRDSLRLPCFVFGEHGAILPSFGAFTGGFTMDAQAGEQIFIVVEQSVIRIPR</sequence>
<evidence type="ECO:0000259" key="1">
    <source>
        <dbReference type="Pfam" id="PF00149"/>
    </source>
</evidence>
<accession>A0A8J3F4D8</accession>
<keyword evidence="2" id="KW-0347">Helicase</keyword>
<keyword evidence="2" id="KW-0378">Hydrolase</keyword>
<dbReference type="GO" id="GO:0016787">
    <property type="term" value="F:hydrolase activity"/>
    <property type="evidence" value="ECO:0007669"/>
    <property type="project" value="InterPro"/>
</dbReference>
<organism evidence="2 3">
    <name type="scientific">Oxalicibacterium faecigallinarum</name>
    <dbReference type="NCBI Taxonomy" id="573741"/>
    <lineage>
        <taxon>Bacteria</taxon>
        <taxon>Pseudomonadati</taxon>
        <taxon>Pseudomonadota</taxon>
        <taxon>Betaproteobacteria</taxon>
        <taxon>Burkholderiales</taxon>
        <taxon>Oxalobacteraceae</taxon>
        <taxon>Oxalicibacterium</taxon>
    </lineage>
</organism>
<dbReference type="EMBL" id="BMDI01000003">
    <property type="protein sequence ID" value="GGI20978.1"/>
    <property type="molecule type" value="Genomic_DNA"/>
</dbReference>
<dbReference type="Gene3D" id="3.60.21.10">
    <property type="match status" value="1"/>
</dbReference>
<dbReference type="InterPro" id="IPR029052">
    <property type="entry name" value="Metallo-depent_PP-like"/>
</dbReference>
<reference evidence="3" key="1">
    <citation type="journal article" date="2019" name="Int. J. Syst. Evol. Microbiol.">
        <title>The Global Catalogue of Microorganisms (GCM) 10K type strain sequencing project: providing services to taxonomists for standard genome sequencing and annotation.</title>
        <authorList>
            <consortium name="The Broad Institute Genomics Platform"/>
            <consortium name="The Broad Institute Genome Sequencing Center for Infectious Disease"/>
            <person name="Wu L."/>
            <person name="Ma J."/>
        </authorList>
    </citation>
    <scope>NUCLEOTIDE SEQUENCE [LARGE SCALE GENOMIC DNA]</scope>
    <source>
        <strain evidence="3">CCM 2767</strain>
    </source>
</reference>
<dbReference type="AlphaFoldDB" id="A0A8J3F4D8"/>